<feature type="chain" id="PRO_5009305477" evidence="2">
    <location>
        <begin position="21"/>
        <end position="261"/>
    </location>
</feature>
<feature type="signal peptide" evidence="2">
    <location>
        <begin position="1"/>
        <end position="20"/>
    </location>
</feature>
<keyword evidence="1" id="KW-1133">Transmembrane helix</keyword>
<evidence type="ECO:0000256" key="2">
    <source>
        <dbReference type="SAM" id="SignalP"/>
    </source>
</evidence>
<reference evidence="4" key="1">
    <citation type="submission" date="2016-11" db="UniProtKB">
        <authorList>
            <consortium name="WormBaseParasite"/>
        </authorList>
    </citation>
    <scope>IDENTIFICATION</scope>
</reference>
<feature type="transmembrane region" description="Helical" evidence="1">
    <location>
        <begin position="44"/>
        <end position="60"/>
    </location>
</feature>
<evidence type="ECO:0000256" key="1">
    <source>
        <dbReference type="SAM" id="Phobius"/>
    </source>
</evidence>
<keyword evidence="2" id="KW-0732">Signal</keyword>
<dbReference type="PANTHER" id="PTHR22552">
    <property type="entry name" value="GEO11429P1"/>
    <property type="match status" value="1"/>
</dbReference>
<proteinExistence type="predicted"/>
<sequence>MKSLLFVILLLAITLQFAQAQFGYGYRPWGMYGGWGRGMYGGWGRGMYGGYPGILLLLYAKEPVNNRLHRSNNTKKSEIGRKKVTRRMISYFFSITRKRIEPLPNKACLNNQIGRISKTHDVNTDKQRSVRLYITIDHLKHSSTHKFGFVGQSGSYVGYWERLRYGLNVEVISEICRGISRPTMNSLLFVVLLLAVAFQFAQAQWGYGGYGGMGGYGMGYRGGYGGYGGYGRGMYGGYGRGMYGGYGGYGGYGRGGYGMWG</sequence>
<evidence type="ECO:0000313" key="3">
    <source>
        <dbReference type="Proteomes" id="UP000095284"/>
    </source>
</evidence>
<dbReference type="Proteomes" id="UP000095284">
    <property type="component" value="Unplaced"/>
</dbReference>
<feature type="transmembrane region" description="Helical" evidence="1">
    <location>
        <begin position="187"/>
        <end position="207"/>
    </location>
</feature>
<name>A0A1I7S581_BURXY</name>
<keyword evidence="1" id="KW-0472">Membrane</keyword>
<organism evidence="3 4">
    <name type="scientific">Bursaphelenchus xylophilus</name>
    <name type="common">Pinewood nematode worm</name>
    <name type="synonym">Aphelenchoides xylophilus</name>
    <dbReference type="NCBI Taxonomy" id="6326"/>
    <lineage>
        <taxon>Eukaryota</taxon>
        <taxon>Metazoa</taxon>
        <taxon>Ecdysozoa</taxon>
        <taxon>Nematoda</taxon>
        <taxon>Chromadorea</taxon>
        <taxon>Rhabditida</taxon>
        <taxon>Tylenchina</taxon>
        <taxon>Tylenchomorpha</taxon>
        <taxon>Aphelenchoidea</taxon>
        <taxon>Aphelenchoididae</taxon>
        <taxon>Bursaphelenchus</taxon>
    </lineage>
</organism>
<keyword evidence="1" id="KW-0812">Transmembrane</keyword>
<dbReference type="PANTHER" id="PTHR22552:SF38">
    <property type="entry name" value="NEUROPEPTIDE-LIKE PROTEIN-RELATED"/>
    <property type="match status" value="1"/>
</dbReference>
<evidence type="ECO:0000313" key="4">
    <source>
        <dbReference type="WBParaSite" id="BXY_0816600.1"/>
    </source>
</evidence>
<dbReference type="AlphaFoldDB" id="A0A1I7S581"/>
<accession>A0A1I7S581</accession>
<dbReference type="WBParaSite" id="BXY_0816600.1">
    <property type="protein sequence ID" value="BXY_0816600.1"/>
    <property type="gene ID" value="BXY_0816600"/>
</dbReference>
<protein>
    <submittedName>
        <fullName evidence="4">Glycine rich superfamily member</fullName>
    </submittedName>
</protein>